<name>A0A370HB84_9NOCA</name>
<gene>
    <name evidence="1" type="ORF">DFR68_102118</name>
</gene>
<accession>A0A370HB84</accession>
<evidence type="ECO:0000313" key="1">
    <source>
        <dbReference type="EMBL" id="RDI53997.1"/>
    </source>
</evidence>
<dbReference type="EMBL" id="QQAZ01000002">
    <property type="protein sequence ID" value="RDI53997.1"/>
    <property type="molecule type" value="Genomic_DNA"/>
</dbReference>
<dbReference type="STRING" id="1210089.GCA_001613165_01675"/>
<dbReference type="AlphaFoldDB" id="A0A370HB84"/>
<sequence length="104" mass="11097">MRLRCLGVGSQNGTCPTLFASDHGTYVIQGWRVGPNGSVIEIPHMLLGFLEPGTCLGTTLTDTGRGTFTLSGTPVTDLEALQQMNLPDHETAIEVAMGKEIRPV</sequence>
<dbReference type="Proteomes" id="UP000255355">
    <property type="component" value="Unassembled WGS sequence"/>
</dbReference>
<dbReference type="OrthoDB" id="3577809at2"/>
<reference evidence="1 2" key="1">
    <citation type="submission" date="2018-07" db="EMBL/GenBank/DDBJ databases">
        <title>Genomic Encyclopedia of Type Strains, Phase IV (KMG-IV): sequencing the most valuable type-strain genomes for metagenomic binning, comparative biology and taxonomic classification.</title>
        <authorList>
            <person name="Goeker M."/>
        </authorList>
    </citation>
    <scope>NUCLEOTIDE SEQUENCE [LARGE SCALE GENOMIC DNA]</scope>
    <source>
        <strain evidence="1 2">DSM 44952</strain>
    </source>
</reference>
<organism evidence="1 2">
    <name type="scientific">Nocardia mexicana</name>
    <dbReference type="NCBI Taxonomy" id="279262"/>
    <lineage>
        <taxon>Bacteria</taxon>
        <taxon>Bacillati</taxon>
        <taxon>Actinomycetota</taxon>
        <taxon>Actinomycetes</taxon>
        <taxon>Mycobacteriales</taxon>
        <taxon>Nocardiaceae</taxon>
        <taxon>Nocardia</taxon>
    </lineage>
</organism>
<keyword evidence="2" id="KW-1185">Reference proteome</keyword>
<protein>
    <submittedName>
        <fullName evidence="1">Uncharacterized protein</fullName>
    </submittedName>
</protein>
<evidence type="ECO:0000313" key="2">
    <source>
        <dbReference type="Proteomes" id="UP000255355"/>
    </source>
</evidence>
<proteinExistence type="predicted"/>
<comment type="caution">
    <text evidence="1">The sequence shown here is derived from an EMBL/GenBank/DDBJ whole genome shotgun (WGS) entry which is preliminary data.</text>
</comment>